<dbReference type="PANTHER" id="PTHR42852">
    <property type="entry name" value="THIOL:DISULFIDE INTERCHANGE PROTEIN DSBE"/>
    <property type="match status" value="1"/>
</dbReference>
<reference evidence="4 5" key="1">
    <citation type="journal article" date="2011" name="J. Bacteriol.">
        <title>Genome sequence of 'Pedosphaera parvula' Ellin514, an aerobic Verrucomicrobial isolate from pasture soil.</title>
        <authorList>
            <person name="Kant R."/>
            <person name="van Passel M.W."/>
            <person name="Sangwan P."/>
            <person name="Palva A."/>
            <person name="Lucas S."/>
            <person name="Copeland A."/>
            <person name="Lapidus A."/>
            <person name="Glavina Del Rio T."/>
            <person name="Dalin E."/>
            <person name="Tice H."/>
            <person name="Bruce D."/>
            <person name="Goodwin L."/>
            <person name="Pitluck S."/>
            <person name="Chertkov O."/>
            <person name="Larimer F.W."/>
            <person name="Land M.L."/>
            <person name="Hauser L."/>
            <person name="Brettin T.S."/>
            <person name="Detter J.C."/>
            <person name="Han S."/>
            <person name="de Vos W.M."/>
            <person name="Janssen P.H."/>
            <person name="Smidt H."/>
        </authorList>
    </citation>
    <scope>NUCLEOTIDE SEQUENCE [LARGE SCALE GENOMIC DNA]</scope>
    <source>
        <strain evidence="4 5">Ellin514</strain>
    </source>
</reference>
<dbReference type="PANTHER" id="PTHR42852:SF13">
    <property type="entry name" value="PROTEIN DIPZ"/>
    <property type="match status" value="1"/>
</dbReference>
<dbReference type="CDD" id="cd02966">
    <property type="entry name" value="TlpA_like_family"/>
    <property type="match status" value="1"/>
</dbReference>
<feature type="domain" description="Thioredoxin" evidence="3">
    <location>
        <begin position="32"/>
        <end position="175"/>
    </location>
</feature>
<dbReference type="InterPro" id="IPR036249">
    <property type="entry name" value="Thioredoxin-like_sf"/>
</dbReference>
<dbReference type="EMBL" id="ABOX02000008">
    <property type="protein sequence ID" value="EEF61665.1"/>
    <property type="molecule type" value="Genomic_DNA"/>
</dbReference>
<dbReference type="Pfam" id="PF12543">
    <property type="entry name" value="DUF3738"/>
    <property type="match status" value="1"/>
</dbReference>
<feature type="chain" id="PRO_5002894810" evidence="2">
    <location>
        <begin position="22"/>
        <end position="470"/>
    </location>
</feature>
<accession>B9XEF1</accession>
<keyword evidence="5" id="KW-1185">Reference proteome</keyword>
<feature type="region of interest" description="Disordered" evidence="1">
    <location>
        <begin position="174"/>
        <end position="197"/>
    </location>
</feature>
<organism evidence="4 5">
    <name type="scientific">Pedosphaera parvula (strain Ellin514)</name>
    <dbReference type="NCBI Taxonomy" id="320771"/>
    <lineage>
        <taxon>Bacteria</taxon>
        <taxon>Pseudomonadati</taxon>
        <taxon>Verrucomicrobiota</taxon>
        <taxon>Pedosphaerae</taxon>
        <taxon>Pedosphaerales</taxon>
        <taxon>Pedosphaeraceae</taxon>
        <taxon>Pedosphaera</taxon>
    </lineage>
</organism>
<evidence type="ECO:0000259" key="3">
    <source>
        <dbReference type="PROSITE" id="PS51352"/>
    </source>
</evidence>
<evidence type="ECO:0000313" key="4">
    <source>
        <dbReference type="EMBL" id="EEF61665.1"/>
    </source>
</evidence>
<evidence type="ECO:0000313" key="5">
    <source>
        <dbReference type="Proteomes" id="UP000003688"/>
    </source>
</evidence>
<dbReference type="PROSITE" id="PS51352">
    <property type="entry name" value="THIOREDOXIN_2"/>
    <property type="match status" value="1"/>
</dbReference>
<keyword evidence="2" id="KW-0732">Signal</keyword>
<dbReference type="Gene3D" id="3.40.30.10">
    <property type="entry name" value="Glutaredoxin"/>
    <property type="match status" value="1"/>
</dbReference>
<dbReference type="OrthoDB" id="174416at2"/>
<proteinExistence type="predicted"/>
<feature type="signal peptide" evidence="2">
    <location>
        <begin position="1"/>
        <end position="21"/>
    </location>
</feature>
<dbReference type="STRING" id="320771.Cflav_PD4705"/>
<dbReference type="InterPro" id="IPR013740">
    <property type="entry name" value="Redoxin"/>
</dbReference>
<protein>
    <submittedName>
        <fullName evidence="4">Redoxin domain protein</fullName>
    </submittedName>
</protein>
<sequence precursor="true">MKLPRKSILLLCLCWFFAQCANCPAQEKASTPKVGELAPPLILRSLLQGPATNEVNWEKLRGRVVVVEFWGTRCAPCIEAIPHLNELVAQFSQKPVVFISISEENGEYIKQFLHKTSMAGWIAEDGPLSPTTKGFGITGIPTTFIVDAKGKIAAVTHPSKLKAEHLEEVLAGKPCSLPQPVDEPDEPAAVKSKPKPDLEPSVKVVEASITGPFPMPGGAFNFCRWDKTHSVFKAEKAYLRQALAVYYDIDPKLVLEKTKLPEELYDISVAAPPGHMSEATAELAKALRTTFGITAQTNTQAQEVYVMKMVSTNAPGLRPTNKPGGGGQEPGGFKFGGLYMKTVCRHLTLALNKQVIDETSMINRVSVQIKWELSEAEKLDFRLDRRIGMLMDKNPKSIINDTLPAELKKVISPEDLKLLKAELMKPEDERFQPDPDKVIQAAREQLGLELKTDVRAMPTLEIRKAEARVE</sequence>
<evidence type="ECO:0000256" key="2">
    <source>
        <dbReference type="SAM" id="SignalP"/>
    </source>
</evidence>
<dbReference type="InterPro" id="IPR013766">
    <property type="entry name" value="Thioredoxin_domain"/>
</dbReference>
<evidence type="ECO:0000256" key="1">
    <source>
        <dbReference type="SAM" id="MobiDB-lite"/>
    </source>
</evidence>
<dbReference type="GO" id="GO:0016491">
    <property type="term" value="F:oxidoreductase activity"/>
    <property type="evidence" value="ECO:0007669"/>
    <property type="project" value="InterPro"/>
</dbReference>
<dbReference type="Pfam" id="PF08534">
    <property type="entry name" value="Redoxin"/>
    <property type="match status" value="1"/>
</dbReference>
<dbReference type="InterPro" id="IPR050553">
    <property type="entry name" value="Thioredoxin_ResA/DsbE_sf"/>
</dbReference>
<gene>
    <name evidence="4" type="ORF">Cflav_PD4705</name>
</gene>
<dbReference type="InterPro" id="IPR017801">
    <property type="entry name" value="DUF3738"/>
</dbReference>
<name>B9XEF1_PEDPL</name>
<dbReference type="Proteomes" id="UP000003688">
    <property type="component" value="Unassembled WGS sequence"/>
</dbReference>
<comment type="caution">
    <text evidence="4">The sequence shown here is derived from an EMBL/GenBank/DDBJ whole genome shotgun (WGS) entry which is preliminary data.</text>
</comment>
<dbReference type="RefSeq" id="WP_007414199.1">
    <property type="nucleotide sequence ID" value="NZ_ABOX02000008.1"/>
</dbReference>
<dbReference type="SUPFAM" id="SSF52833">
    <property type="entry name" value="Thioredoxin-like"/>
    <property type="match status" value="1"/>
</dbReference>
<dbReference type="AlphaFoldDB" id="B9XEF1"/>